<dbReference type="Pfam" id="PF04055">
    <property type="entry name" value="Radical_SAM"/>
    <property type="match status" value="1"/>
</dbReference>
<organism evidence="12 13">
    <name type="scientific">Pseudobdellovibrio exovorus JSS</name>
    <dbReference type="NCBI Taxonomy" id="1184267"/>
    <lineage>
        <taxon>Bacteria</taxon>
        <taxon>Pseudomonadati</taxon>
        <taxon>Bdellovibrionota</taxon>
        <taxon>Bdellovibrionia</taxon>
        <taxon>Bdellovibrionales</taxon>
        <taxon>Pseudobdellovibrionaceae</taxon>
        <taxon>Pseudobdellovibrio</taxon>
    </lineage>
</organism>
<comment type="similarity">
    <text evidence="2">Belongs to the anaerobic coproporphyrinogen-III oxidase family. HemW subfamily.</text>
</comment>
<evidence type="ECO:0000256" key="8">
    <source>
        <dbReference type="ARBA" id="ARBA00023014"/>
    </source>
</evidence>
<feature type="domain" description="Radical SAM core" evidence="11">
    <location>
        <begin position="2"/>
        <end position="238"/>
    </location>
</feature>
<dbReference type="NCBIfam" id="TIGR00539">
    <property type="entry name" value="hemN_rel"/>
    <property type="match status" value="1"/>
</dbReference>
<dbReference type="RefSeq" id="WP_015471279.1">
    <property type="nucleotide sequence ID" value="NC_020813.1"/>
</dbReference>
<keyword evidence="13" id="KW-1185">Reference proteome</keyword>
<comment type="function">
    <text evidence="10">Probably acts as a heme chaperone, transferring heme to an unknown acceptor. Binds one molecule of heme per monomer, possibly covalently. Binds 1 [4Fe-4S] cluster. The cluster is coordinated with 3 cysteines and an exchangeable S-adenosyl-L-methionine.</text>
</comment>
<dbReference type="PATRIC" id="fig|1184267.3.peg.2601"/>
<dbReference type="SFLD" id="SFLDS00029">
    <property type="entry name" value="Radical_SAM"/>
    <property type="match status" value="1"/>
</dbReference>
<dbReference type="GO" id="GO:0046872">
    <property type="term" value="F:metal ion binding"/>
    <property type="evidence" value="ECO:0007669"/>
    <property type="project" value="UniProtKB-UniRule"/>
</dbReference>
<dbReference type="SFLD" id="SFLDF00288">
    <property type="entry name" value="HemN-like__clustered_with_nucl"/>
    <property type="match status" value="1"/>
</dbReference>
<name>M4VU99_9BACT</name>
<dbReference type="SUPFAM" id="SSF102114">
    <property type="entry name" value="Radical SAM enzymes"/>
    <property type="match status" value="1"/>
</dbReference>
<dbReference type="GO" id="GO:0006779">
    <property type="term" value="P:porphyrin-containing compound biosynthetic process"/>
    <property type="evidence" value="ECO:0007669"/>
    <property type="project" value="InterPro"/>
</dbReference>
<evidence type="ECO:0000256" key="1">
    <source>
        <dbReference type="ARBA" id="ARBA00001966"/>
    </source>
</evidence>
<dbReference type="InterPro" id="IPR058240">
    <property type="entry name" value="rSAM_sf"/>
</dbReference>
<dbReference type="STRING" id="1184267.A11Q_2573"/>
<dbReference type="PROSITE" id="PS51918">
    <property type="entry name" value="RADICAL_SAM"/>
    <property type="match status" value="1"/>
</dbReference>
<dbReference type="AlphaFoldDB" id="M4VU99"/>
<dbReference type="PANTHER" id="PTHR13932:SF5">
    <property type="entry name" value="RADICAL S-ADENOSYL METHIONINE DOMAIN-CONTAINING PROTEIN 1, MITOCHONDRIAL"/>
    <property type="match status" value="1"/>
</dbReference>
<evidence type="ECO:0000256" key="7">
    <source>
        <dbReference type="ARBA" id="ARBA00023004"/>
    </source>
</evidence>
<dbReference type="Proteomes" id="UP000012040">
    <property type="component" value="Chromosome"/>
</dbReference>
<evidence type="ECO:0000256" key="3">
    <source>
        <dbReference type="ARBA" id="ARBA00017228"/>
    </source>
</evidence>
<keyword evidence="10" id="KW-0963">Cytoplasm</keyword>
<dbReference type="GO" id="GO:0004109">
    <property type="term" value="F:coproporphyrinogen oxidase activity"/>
    <property type="evidence" value="ECO:0007669"/>
    <property type="project" value="InterPro"/>
</dbReference>
<evidence type="ECO:0000313" key="13">
    <source>
        <dbReference type="Proteomes" id="UP000012040"/>
    </source>
</evidence>
<dbReference type="InterPro" id="IPR034505">
    <property type="entry name" value="Coproporphyrinogen-III_oxidase"/>
</dbReference>
<dbReference type="eggNOG" id="COG0635">
    <property type="taxonomic scope" value="Bacteria"/>
</dbReference>
<dbReference type="EMBL" id="CP003537">
    <property type="protein sequence ID" value="AGH96789.1"/>
    <property type="molecule type" value="Genomic_DNA"/>
</dbReference>
<dbReference type="SFLD" id="SFLDF00562">
    <property type="entry name" value="HemN-like__clustered_with_heat"/>
    <property type="match status" value="1"/>
</dbReference>
<comment type="subcellular location">
    <subcellularLocation>
        <location evidence="10">Cytoplasm</location>
    </subcellularLocation>
</comment>
<dbReference type="HOGENOM" id="CLU_027579_2_2_7"/>
<dbReference type="SFLD" id="SFLDG01082">
    <property type="entry name" value="B12-binding_domain_containing"/>
    <property type="match status" value="1"/>
</dbReference>
<evidence type="ECO:0000256" key="10">
    <source>
        <dbReference type="RuleBase" id="RU364116"/>
    </source>
</evidence>
<dbReference type="GO" id="GO:0005737">
    <property type="term" value="C:cytoplasm"/>
    <property type="evidence" value="ECO:0007669"/>
    <property type="project" value="UniProtKB-SubCell"/>
</dbReference>
<dbReference type="Gene3D" id="3.20.20.70">
    <property type="entry name" value="Aldolase class I"/>
    <property type="match status" value="1"/>
</dbReference>
<comment type="cofactor">
    <cofactor evidence="1">
        <name>[4Fe-4S] cluster</name>
        <dbReference type="ChEBI" id="CHEBI:49883"/>
    </cofactor>
</comment>
<dbReference type="OrthoDB" id="5288668at2"/>
<dbReference type="PANTHER" id="PTHR13932">
    <property type="entry name" value="COPROPORPHYRINIGEN III OXIDASE"/>
    <property type="match status" value="1"/>
</dbReference>
<evidence type="ECO:0000256" key="4">
    <source>
        <dbReference type="ARBA" id="ARBA00022617"/>
    </source>
</evidence>
<evidence type="ECO:0000256" key="2">
    <source>
        <dbReference type="ARBA" id="ARBA00006100"/>
    </source>
</evidence>
<keyword evidence="9 10" id="KW-0143">Chaperone</keyword>
<evidence type="ECO:0000256" key="6">
    <source>
        <dbReference type="ARBA" id="ARBA00022723"/>
    </source>
</evidence>
<dbReference type="InterPro" id="IPR013785">
    <property type="entry name" value="Aldolase_TIM"/>
</dbReference>
<keyword evidence="8 10" id="KW-0411">Iron-sulfur</keyword>
<evidence type="ECO:0000259" key="11">
    <source>
        <dbReference type="PROSITE" id="PS51918"/>
    </source>
</evidence>
<keyword evidence="6 10" id="KW-0479">Metal-binding</keyword>
<reference evidence="12 13" key="1">
    <citation type="journal article" date="2013" name="ISME J.">
        <title>By their genes ye shall know them: genomic signatures of predatory bacteria.</title>
        <authorList>
            <person name="Pasternak Z."/>
            <person name="Pietrokovski S."/>
            <person name="Rotem O."/>
            <person name="Gophna U."/>
            <person name="Lurie-Weinberger M.N."/>
            <person name="Jurkevitch E."/>
        </authorList>
    </citation>
    <scope>NUCLEOTIDE SEQUENCE [LARGE SCALE GENOMIC DNA]</scope>
    <source>
        <strain evidence="12 13">JSS</strain>
    </source>
</reference>
<evidence type="ECO:0000256" key="5">
    <source>
        <dbReference type="ARBA" id="ARBA00022691"/>
    </source>
</evidence>
<dbReference type="InterPro" id="IPR007197">
    <property type="entry name" value="rSAM"/>
</dbReference>
<evidence type="ECO:0000256" key="9">
    <source>
        <dbReference type="ARBA" id="ARBA00023186"/>
    </source>
</evidence>
<sequence length="402" mass="46360">MSELSKQFGIYIHIPYCLQRCTYCDFATYVHSEIRPPEVYVAAVKKEISNKKNLFRHQQDKPIDTLYFGGGTPSLIPAHLIVELISELAKFGYRTGPNTEITIEINPATVDEKKLETYLAAGVNRFSVGAQSFSDRLLKMVNREHNSAQTIQTLELLKKYDLNFSFDVLFALPTQTVKELTYDIKVATEMGSRHISPYCLTVPEGHPLSKNRPLDDEQIEMFQIIHRELTAKKFHRYEISNYALSGFESQHNLLYWTDKDFWGLGLSAHSYARSAQHDMKPQQWGSRFWNINSFELYLQQMESESELAGLDHYIPRQIEHLQKHESLSDYCYTSLRLDRGLSVDKLGEKYGSKTKDAVITLAEDLVNRSLLQNSEGHYRLTENGVLISNQIFEKFSFSEDDL</sequence>
<proteinExistence type="inferred from homology"/>
<dbReference type="InterPro" id="IPR004559">
    <property type="entry name" value="HemW-like"/>
</dbReference>
<dbReference type="SFLD" id="SFLDG01065">
    <property type="entry name" value="anaerobic_coproporphyrinogen-I"/>
    <property type="match status" value="1"/>
</dbReference>
<protein>
    <recommendedName>
        <fullName evidence="3 10">Heme chaperone HemW</fullName>
    </recommendedName>
</protein>
<keyword evidence="5 10" id="KW-0949">S-adenosyl-L-methionine</keyword>
<dbReference type="GO" id="GO:0051539">
    <property type="term" value="F:4 iron, 4 sulfur cluster binding"/>
    <property type="evidence" value="ECO:0007669"/>
    <property type="project" value="UniProtKB-UniRule"/>
</dbReference>
<accession>M4VU99</accession>
<keyword evidence="10" id="KW-0004">4Fe-4S</keyword>
<keyword evidence="7 10" id="KW-0408">Iron</keyword>
<gene>
    <name evidence="12" type="ORF">A11Q_2573</name>
</gene>
<dbReference type="KEGG" id="bex:A11Q_2573"/>
<evidence type="ECO:0000313" key="12">
    <source>
        <dbReference type="EMBL" id="AGH96789.1"/>
    </source>
</evidence>
<keyword evidence="4 10" id="KW-0349">Heme</keyword>
<dbReference type="SMART" id="SM00729">
    <property type="entry name" value="Elp3"/>
    <property type="match status" value="1"/>
</dbReference>
<dbReference type="InterPro" id="IPR006638">
    <property type="entry name" value="Elp3/MiaA/NifB-like_rSAM"/>
</dbReference>